<proteinExistence type="predicted"/>
<feature type="transmembrane region" description="Helical" evidence="1">
    <location>
        <begin position="68"/>
        <end position="87"/>
    </location>
</feature>
<dbReference type="STRING" id="1619100.UT34_C0001G0019"/>
<dbReference type="Proteomes" id="UP000034799">
    <property type="component" value="Unassembled WGS sequence"/>
</dbReference>
<dbReference type="EMBL" id="LBWK01000001">
    <property type="protein sequence ID" value="KKR05979.1"/>
    <property type="molecule type" value="Genomic_DNA"/>
</dbReference>
<accession>A0A0G0MPJ7</accession>
<dbReference type="Gene3D" id="1.10.3730.20">
    <property type="match status" value="1"/>
</dbReference>
<keyword evidence="1" id="KW-0472">Membrane</keyword>
<evidence type="ECO:0000313" key="2">
    <source>
        <dbReference type="EMBL" id="KKR05979.1"/>
    </source>
</evidence>
<name>A0A0G0MPJ7_9BACT</name>
<reference evidence="2 3" key="1">
    <citation type="journal article" date="2015" name="Nature">
        <title>rRNA introns, odd ribosomes, and small enigmatic genomes across a large radiation of phyla.</title>
        <authorList>
            <person name="Brown C.T."/>
            <person name="Hug L.A."/>
            <person name="Thomas B.C."/>
            <person name="Sharon I."/>
            <person name="Castelle C.J."/>
            <person name="Singh A."/>
            <person name="Wilkins M.J."/>
            <person name="Williams K.H."/>
            <person name="Banfield J.F."/>
        </authorList>
    </citation>
    <scope>NUCLEOTIDE SEQUENCE [LARGE SCALE GENOMIC DNA]</scope>
</reference>
<gene>
    <name evidence="2" type="ORF">UT34_C0001G0019</name>
</gene>
<feature type="transmembrane region" description="Helical" evidence="1">
    <location>
        <begin position="38"/>
        <end position="56"/>
    </location>
</feature>
<keyword evidence="1" id="KW-0812">Transmembrane</keyword>
<protein>
    <recommendedName>
        <fullName evidence="4">EamA domain-containing protein</fullName>
    </recommendedName>
</protein>
<sequence>MNYPWYLKILTVLIVTVFVVIGDVLLKNSISAVGTKKVLYILGGIIIYIISAFGFQRMYKVMEFSNSGVIYAVISVVLFTAIGLFLYHEKVTPYEVLGIVLALISVYLMSRFAN</sequence>
<dbReference type="AlphaFoldDB" id="A0A0G0MPJ7"/>
<dbReference type="SUPFAM" id="SSF103481">
    <property type="entry name" value="Multidrug resistance efflux transporter EmrE"/>
    <property type="match status" value="1"/>
</dbReference>
<comment type="caution">
    <text evidence="2">The sequence shown here is derived from an EMBL/GenBank/DDBJ whole genome shotgun (WGS) entry which is preliminary data.</text>
</comment>
<organism evidence="2 3">
    <name type="scientific">candidate division WS6 bacterium GW2011_GWF2_39_15</name>
    <dbReference type="NCBI Taxonomy" id="1619100"/>
    <lineage>
        <taxon>Bacteria</taxon>
        <taxon>Candidatus Dojkabacteria</taxon>
    </lineage>
</organism>
<feature type="transmembrane region" description="Helical" evidence="1">
    <location>
        <begin position="94"/>
        <end position="113"/>
    </location>
</feature>
<evidence type="ECO:0008006" key="4">
    <source>
        <dbReference type="Google" id="ProtNLM"/>
    </source>
</evidence>
<feature type="transmembrane region" description="Helical" evidence="1">
    <location>
        <begin position="6"/>
        <end position="26"/>
    </location>
</feature>
<evidence type="ECO:0000313" key="3">
    <source>
        <dbReference type="Proteomes" id="UP000034799"/>
    </source>
</evidence>
<keyword evidence="1" id="KW-1133">Transmembrane helix</keyword>
<dbReference type="InterPro" id="IPR037185">
    <property type="entry name" value="EmrE-like"/>
</dbReference>
<evidence type="ECO:0000256" key="1">
    <source>
        <dbReference type="SAM" id="Phobius"/>
    </source>
</evidence>